<reference evidence="1" key="1">
    <citation type="submission" date="2020-08" db="EMBL/GenBank/DDBJ databases">
        <title>Multicomponent nature underlies the extraordinary mechanical properties of spider dragline silk.</title>
        <authorList>
            <person name="Kono N."/>
            <person name="Nakamura H."/>
            <person name="Mori M."/>
            <person name="Yoshida Y."/>
            <person name="Ohtoshi R."/>
            <person name="Malay A.D."/>
            <person name="Moran D.A.P."/>
            <person name="Tomita M."/>
            <person name="Numata K."/>
            <person name="Arakawa K."/>
        </authorList>
    </citation>
    <scope>NUCLEOTIDE SEQUENCE</scope>
</reference>
<feature type="non-terminal residue" evidence="1">
    <location>
        <position position="47"/>
    </location>
</feature>
<evidence type="ECO:0000313" key="1">
    <source>
        <dbReference type="EMBL" id="GFT80193.1"/>
    </source>
</evidence>
<sequence>MDLAAERAYPTPYANSPILPLLLISLMRQRIAPKTTTTFKQEYDYII</sequence>
<protein>
    <submittedName>
        <fullName evidence="1">Uncharacterized protein</fullName>
    </submittedName>
</protein>
<keyword evidence="2" id="KW-1185">Reference proteome</keyword>
<gene>
    <name evidence="1" type="ORF">NPIL_259831</name>
</gene>
<organism evidence="1 2">
    <name type="scientific">Nephila pilipes</name>
    <name type="common">Giant wood spider</name>
    <name type="synonym">Nephila maculata</name>
    <dbReference type="NCBI Taxonomy" id="299642"/>
    <lineage>
        <taxon>Eukaryota</taxon>
        <taxon>Metazoa</taxon>
        <taxon>Ecdysozoa</taxon>
        <taxon>Arthropoda</taxon>
        <taxon>Chelicerata</taxon>
        <taxon>Arachnida</taxon>
        <taxon>Araneae</taxon>
        <taxon>Araneomorphae</taxon>
        <taxon>Entelegynae</taxon>
        <taxon>Araneoidea</taxon>
        <taxon>Nephilidae</taxon>
        <taxon>Nephila</taxon>
    </lineage>
</organism>
<dbReference type="Proteomes" id="UP000887013">
    <property type="component" value="Unassembled WGS sequence"/>
</dbReference>
<comment type="caution">
    <text evidence="1">The sequence shown here is derived from an EMBL/GenBank/DDBJ whole genome shotgun (WGS) entry which is preliminary data.</text>
</comment>
<proteinExistence type="predicted"/>
<accession>A0A8X6PNK9</accession>
<dbReference type="OrthoDB" id="6430925at2759"/>
<dbReference type="AlphaFoldDB" id="A0A8X6PNK9"/>
<dbReference type="EMBL" id="BMAW01071881">
    <property type="protein sequence ID" value="GFT80193.1"/>
    <property type="molecule type" value="Genomic_DNA"/>
</dbReference>
<evidence type="ECO:0000313" key="2">
    <source>
        <dbReference type="Proteomes" id="UP000887013"/>
    </source>
</evidence>
<name>A0A8X6PNK9_NEPPI</name>